<comment type="caution">
    <text evidence="1">The sequence shown here is derived from an EMBL/GenBank/DDBJ whole genome shotgun (WGS) entry which is preliminary data.</text>
</comment>
<keyword evidence="2" id="KW-1185">Reference proteome</keyword>
<evidence type="ECO:0000313" key="2">
    <source>
        <dbReference type="Proteomes" id="UP000659697"/>
    </source>
</evidence>
<sequence length="62" mass="7116">MDAKEEPPWKGSRRLCVQYRLQAAWRFDLSDLLEAGGENYYPVKGVAHISNLKLPQVTQVQN</sequence>
<reference evidence="2" key="1">
    <citation type="journal article" date="2019" name="Int. J. Syst. Evol. Microbiol.">
        <title>The Global Catalogue of Microorganisms (GCM) 10K type strain sequencing project: providing services to taxonomists for standard genome sequencing and annotation.</title>
        <authorList>
            <consortium name="The Broad Institute Genomics Platform"/>
            <consortium name="The Broad Institute Genome Sequencing Center for Infectious Disease"/>
            <person name="Wu L."/>
            <person name="Ma J."/>
        </authorList>
    </citation>
    <scope>NUCLEOTIDE SEQUENCE [LARGE SCALE GENOMIC DNA]</scope>
    <source>
        <strain evidence="2">CGMCC 1.7003</strain>
    </source>
</reference>
<name>A0ABQ3KX55_9ALTE</name>
<accession>A0ABQ3KX55</accession>
<evidence type="ECO:0000313" key="1">
    <source>
        <dbReference type="EMBL" id="GHG67410.1"/>
    </source>
</evidence>
<protein>
    <submittedName>
        <fullName evidence="1">Uncharacterized protein</fullName>
    </submittedName>
</protein>
<gene>
    <name evidence="1" type="ORF">GCM10010919_16080</name>
</gene>
<dbReference type="EMBL" id="BNAO01000003">
    <property type="protein sequence ID" value="GHG67410.1"/>
    <property type="molecule type" value="Genomic_DNA"/>
</dbReference>
<dbReference type="Proteomes" id="UP000659697">
    <property type="component" value="Unassembled WGS sequence"/>
</dbReference>
<proteinExistence type="predicted"/>
<organism evidence="1 2">
    <name type="scientific">Alishewanella longhuensis</name>
    <dbReference type="NCBI Taxonomy" id="1091037"/>
    <lineage>
        <taxon>Bacteria</taxon>
        <taxon>Pseudomonadati</taxon>
        <taxon>Pseudomonadota</taxon>
        <taxon>Gammaproteobacteria</taxon>
        <taxon>Alteromonadales</taxon>
        <taxon>Alteromonadaceae</taxon>
        <taxon>Alishewanella</taxon>
    </lineage>
</organism>